<organism evidence="1 2">
    <name type="scientific">Niveomyces insectorum RCEF 264</name>
    <dbReference type="NCBI Taxonomy" id="1081102"/>
    <lineage>
        <taxon>Eukaryota</taxon>
        <taxon>Fungi</taxon>
        <taxon>Dikarya</taxon>
        <taxon>Ascomycota</taxon>
        <taxon>Pezizomycotina</taxon>
        <taxon>Sordariomycetes</taxon>
        <taxon>Hypocreomycetidae</taxon>
        <taxon>Hypocreales</taxon>
        <taxon>Cordycipitaceae</taxon>
        <taxon>Niveomyces</taxon>
    </lineage>
</organism>
<name>A0A167RX33_9HYPO</name>
<evidence type="ECO:0000313" key="1">
    <source>
        <dbReference type="EMBL" id="OAA59027.1"/>
    </source>
</evidence>
<dbReference type="OrthoDB" id="412093at2759"/>
<sequence>MSAQLLGRDKAALPPMGFIAIDITFHRPRGDPWNAETWPFPMIRVQAEGSTEAQVVKKGGYDSGFLDRFVEAGKRLVEQGCVGIITSCGFLIMAQHELAARLPVPVCTSSLLQLPSIFAILPKSKKIAIITYDDSRLGEEHVQQVGIPWSSVYVRSPPAGGPLRSVIADGGKYVHADIAAELSGVAKKMLADYSDIGAILLECTQMCVCADEIQAAVGPNVPVYDAYTNACWFYSGLVRRRPMAWGPPDT</sequence>
<reference evidence="1 2" key="1">
    <citation type="journal article" date="2016" name="Genome Biol. Evol.">
        <title>Divergent and convergent evolution of fungal pathogenicity.</title>
        <authorList>
            <person name="Shang Y."/>
            <person name="Xiao G."/>
            <person name="Zheng P."/>
            <person name="Cen K."/>
            <person name="Zhan S."/>
            <person name="Wang C."/>
        </authorList>
    </citation>
    <scope>NUCLEOTIDE SEQUENCE [LARGE SCALE GENOMIC DNA]</scope>
    <source>
        <strain evidence="1 2">RCEF 264</strain>
    </source>
</reference>
<keyword evidence="2" id="KW-1185">Reference proteome</keyword>
<proteinExistence type="predicted"/>
<dbReference type="EMBL" id="AZHD01000011">
    <property type="protein sequence ID" value="OAA59027.1"/>
    <property type="molecule type" value="Genomic_DNA"/>
</dbReference>
<gene>
    <name evidence="1" type="ORF">SPI_06229</name>
</gene>
<evidence type="ECO:0000313" key="2">
    <source>
        <dbReference type="Proteomes" id="UP000076874"/>
    </source>
</evidence>
<evidence type="ECO:0008006" key="3">
    <source>
        <dbReference type="Google" id="ProtNLM"/>
    </source>
</evidence>
<protein>
    <recommendedName>
        <fullName evidence="3">Aspartate/glutamate racemase family protein</fullName>
    </recommendedName>
</protein>
<dbReference type="Proteomes" id="UP000076874">
    <property type="component" value="Unassembled WGS sequence"/>
</dbReference>
<comment type="caution">
    <text evidence="1">The sequence shown here is derived from an EMBL/GenBank/DDBJ whole genome shotgun (WGS) entry which is preliminary data.</text>
</comment>
<dbReference type="AlphaFoldDB" id="A0A167RX33"/>
<accession>A0A167RX33</accession>